<feature type="transmembrane region" description="Helical" evidence="8">
    <location>
        <begin position="237"/>
        <end position="260"/>
    </location>
</feature>
<feature type="transmembrane region" description="Helical" evidence="8">
    <location>
        <begin position="214"/>
        <end position="231"/>
    </location>
</feature>
<dbReference type="Pfam" id="PF01594">
    <property type="entry name" value="AI-2E_transport"/>
    <property type="match status" value="1"/>
</dbReference>
<evidence type="ECO:0000256" key="4">
    <source>
        <dbReference type="ARBA" id="ARBA00022475"/>
    </source>
</evidence>
<protein>
    <submittedName>
        <fullName evidence="9">AI-2E family transporter</fullName>
    </submittedName>
</protein>
<comment type="caution">
    <text evidence="9">The sequence shown here is derived from an EMBL/GenBank/DDBJ whole genome shotgun (WGS) entry which is preliminary data.</text>
</comment>
<keyword evidence="4" id="KW-1003">Cell membrane</keyword>
<comment type="subcellular location">
    <subcellularLocation>
        <location evidence="1">Cell membrane</location>
        <topology evidence="1">Multi-pass membrane protein</topology>
    </subcellularLocation>
</comment>
<dbReference type="PANTHER" id="PTHR21716">
    <property type="entry name" value="TRANSMEMBRANE PROTEIN"/>
    <property type="match status" value="1"/>
</dbReference>
<sequence length="362" mass="40661">MLQSSKTPVPFQSNKRYSVLEILQFIVVSSLILYFGKTLFIPLSFSLLIGFILYPICKWMETKGINKGIAIVISILGVTLLVGAVLYLLFAQFSEFLQEWQSLRTKLTETIHQLSLFISERFDISLEKQTEFINNTLNNSGSQAFSIVRNTAYSLSESVFFLLMIPVFSALILFHRRMLSNALYELFPPERKKTIHEILVETIHAYYNFIKGMLVVYLIVGLLNSIGLLIIGVPHPFLFGFIASILTFIPYVGIMISSLLPIAVSWITYNSIWYPLAVIAVFSIVQALEAYIIFPFAVGSRLKINTLVIIIVVIVGGIIWGAAGMILFIPFISIIKLIADRTPSLKTLSVLLGDGEQKKTTK</sequence>
<name>A0A4R5F837_9FLAO</name>
<keyword evidence="3" id="KW-0813">Transport</keyword>
<feature type="transmembrane region" description="Helical" evidence="8">
    <location>
        <begin position="306"/>
        <end position="339"/>
    </location>
</feature>
<evidence type="ECO:0000256" key="2">
    <source>
        <dbReference type="ARBA" id="ARBA00009773"/>
    </source>
</evidence>
<evidence type="ECO:0000256" key="3">
    <source>
        <dbReference type="ARBA" id="ARBA00022448"/>
    </source>
</evidence>
<keyword evidence="10" id="KW-1185">Reference proteome</keyword>
<dbReference type="InterPro" id="IPR002549">
    <property type="entry name" value="AI-2E-like"/>
</dbReference>
<feature type="transmembrane region" description="Helical" evidence="8">
    <location>
        <begin position="40"/>
        <end position="57"/>
    </location>
</feature>
<dbReference type="GO" id="GO:0005886">
    <property type="term" value="C:plasma membrane"/>
    <property type="evidence" value="ECO:0007669"/>
    <property type="project" value="UniProtKB-SubCell"/>
</dbReference>
<gene>
    <name evidence="9" type="ORF">E0I26_08690</name>
</gene>
<dbReference type="GO" id="GO:0055085">
    <property type="term" value="P:transmembrane transport"/>
    <property type="evidence" value="ECO:0007669"/>
    <property type="project" value="TreeGrafter"/>
</dbReference>
<keyword evidence="5 8" id="KW-0812">Transmembrane</keyword>
<accession>A0A4R5F837</accession>
<feature type="transmembrane region" description="Helical" evidence="8">
    <location>
        <begin position="272"/>
        <end position="294"/>
    </location>
</feature>
<feature type="transmembrane region" description="Helical" evidence="8">
    <location>
        <begin position="16"/>
        <end position="34"/>
    </location>
</feature>
<evidence type="ECO:0000256" key="7">
    <source>
        <dbReference type="ARBA" id="ARBA00023136"/>
    </source>
</evidence>
<proteinExistence type="inferred from homology"/>
<dbReference type="RefSeq" id="WP_131916096.1">
    <property type="nucleotide sequence ID" value="NZ_SMLG01000005.1"/>
</dbReference>
<evidence type="ECO:0000313" key="9">
    <source>
        <dbReference type="EMBL" id="TDE44433.1"/>
    </source>
</evidence>
<dbReference type="OrthoDB" id="9793390at2"/>
<evidence type="ECO:0000256" key="5">
    <source>
        <dbReference type="ARBA" id="ARBA00022692"/>
    </source>
</evidence>
<keyword evidence="6 8" id="KW-1133">Transmembrane helix</keyword>
<dbReference type="EMBL" id="SMLG01000005">
    <property type="protein sequence ID" value="TDE44433.1"/>
    <property type="molecule type" value="Genomic_DNA"/>
</dbReference>
<feature type="transmembrane region" description="Helical" evidence="8">
    <location>
        <begin position="152"/>
        <end position="174"/>
    </location>
</feature>
<dbReference type="Proteomes" id="UP000294814">
    <property type="component" value="Unassembled WGS sequence"/>
</dbReference>
<keyword evidence="7 8" id="KW-0472">Membrane</keyword>
<evidence type="ECO:0000256" key="8">
    <source>
        <dbReference type="SAM" id="Phobius"/>
    </source>
</evidence>
<organism evidence="9 10">
    <name type="scientific">Flavobacterium rhamnosiphilum</name>
    <dbReference type="NCBI Taxonomy" id="2541724"/>
    <lineage>
        <taxon>Bacteria</taxon>
        <taxon>Pseudomonadati</taxon>
        <taxon>Bacteroidota</taxon>
        <taxon>Flavobacteriia</taxon>
        <taxon>Flavobacteriales</taxon>
        <taxon>Flavobacteriaceae</taxon>
        <taxon>Flavobacterium</taxon>
    </lineage>
</organism>
<evidence type="ECO:0000313" key="10">
    <source>
        <dbReference type="Proteomes" id="UP000294814"/>
    </source>
</evidence>
<feature type="transmembrane region" description="Helical" evidence="8">
    <location>
        <begin position="69"/>
        <end position="90"/>
    </location>
</feature>
<dbReference type="AlphaFoldDB" id="A0A4R5F837"/>
<evidence type="ECO:0000256" key="1">
    <source>
        <dbReference type="ARBA" id="ARBA00004651"/>
    </source>
</evidence>
<reference evidence="9 10" key="1">
    <citation type="submission" date="2019-03" db="EMBL/GenBank/DDBJ databases">
        <title>Novel species of Flavobacterium.</title>
        <authorList>
            <person name="Liu Q."/>
            <person name="Xin Y.-H."/>
        </authorList>
    </citation>
    <scope>NUCLEOTIDE SEQUENCE [LARGE SCALE GENOMIC DNA]</scope>
    <source>
        <strain evidence="9 10">LB3P52</strain>
    </source>
</reference>
<comment type="similarity">
    <text evidence="2">Belongs to the autoinducer-2 exporter (AI-2E) (TC 2.A.86) family.</text>
</comment>
<evidence type="ECO:0000256" key="6">
    <source>
        <dbReference type="ARBA" id="ARBA00022989"/>
    </source>
</evidence>
<dbReference type="PANTHER" id="PTHR21716:SF53">
    <property type="entry name" value="PERMEASE PERM-RELATED"/>
    <property type="match status" value="1"/>
</dbReference>